<gene>
    <name evidence="2" type="ORF">AMST5_00440</name>
</gene>
<organism evidence="2">
    <name type="scientific">freshwater sediment metagenome</name>
    <dbReference type="NCBI Taxonomy" id="556182"/>
    <lineage>
        <taxon>unclassified sequences</taxon>
        <taxon>metagenomes</taxon>
        <taxon>ecological metagenomes</taxon>
    </lineage>
</organism>
<protein>
    <submittedName>
        <fullName evidence="2">Uncharacterized protein</fullName>
    </submittedName>
</protein>
<evidence type="ECO:0000256" key="1">
    <source>
        <dbReference type="SAM" id="MobiDB-lite"/>
    </source>
</evidence>
<dbReference type="AlphaFoldDB" id="A0AA48LX68"/>
<reference evidence="2" key="1">
    <citation type="submission" date="2023-07" db="EMBL/GenBank/DDBJ databases">
        <authorList>
            <person name="Pelsma A.J. K."/>
        </authorList>
    </citation>
    <scope>NUCLEOTIDE SEQUENCE</scope>
</reference>
<feature type="compositionally biased region" description="Polar residues" evidence="1">
    <location>
        <begin position="212"/>
        <end position="223"/>
    </location>
</feature>
<accession>A0AA48LX68</accession>
<name>A0AA48LX68_9ZZZZ</name>
<dbReference type="EMBL" id="OY288114">
    <property type="protein sequence ID" value="CAJ0851582.1"/>
    <property type="molecule type" value="Genomic_DNA"/>
</dbReference>
<sequence length="267" mass="29030">MGYLSPPPAPTPVIVYKDVGGLVSDYEAQTEQYRRENREVRLHECRSACTLALSLPNVCVYPDSQIKFHQAYNAITRETDLGISAKLFASYPASVQQRLGYLTREYRVLRGSELIAIGMRNCNGDNPTMIASRKQRQTPVTVASVQPDNSAVASTATQNPFGDLARRVQTAVAGALSAPEADPRASIRITVADRENLPQNRGSAITVARSDPATTVQRATQVPENPPLPPRRPPSEAFTVQDAAVLHAMIPGSQPILSARFIPVDAR</sequence>
<feature type="region of interest" description="Disordered" evidence="1">
    <location>
        <begin position="210"/>
        <end position="234"/>
    </location>
</feature>
<evidence type="ECO:0000313" key="2">
    <source>
        <dbReference type="EMBL" id="CAJ0851582.1"/>
    </source>
</evidence>
<proteinExistence type="predicted"/>